<proteinExistence type="predicted"/>
<dbReference type="Gene3D" id="3.40.250.10">
    <property type="entry name" value="Rhodanese-like domain"/>
    <property type="match status" value="1"/>
</dbReference>
<keyword evidence="2" id="KW-0489">Methyltransferase</keyword>
<dbReference type="Gene3D" id="3.40.50.150">
    <property type="entry name" value="Vaccinia Virus protein VP39"/>
    <property type="match status" value="1"/>
</dbReference>
<gene>
    <name evidence="2" type="ORF">FE785_06330</name>
</gene>
<dbReference type="GO" id="GO:0008168">
    <property type="term" value="F:methyltransferase activity"/>
    <property type="evidence" value="ECO:0007669"/>
    <property type="project" value="UniProtKB-KW"/>
</dbReference>
<keyword evidence="3" id="KW-1185">Reference proteome</keyword>
<dbReference type="InterPro" id="IPR029063">
    <property type="entry name" value="SAM-dependent_MTases_sf"/>
</dbReference>
<accession>A0A4P9K623</accession>
<dbReference type="GO" id="GO:0032259">
    <property type="term" value="P:methylation"/>
    <property type="evidence" value="ECO:0007669"/>
    <property type="project" value="UniProtKB-KW"/>
</dbReference>
<dbReference type="PANTHER" id="PTHR43861">
    <property type="entry name" value="TRANS-ACONITATE 2-METHYLTRANSFERASE-RELATED"/>
    <property type="match status" value="1"/>
</dbReference>
<evidence type="ECO:0000313" key="2">
    <source>
        <dbReference type="EMBL" id="QCU90271.1"/>
    </source>
</evidence>
<dbReference type="Proteomes" id="UP000304864">
    <property type="component" value="Chromosome"/>
</dbReference>
<keyword evidence="2" id="KW-0808">Transferase</keyword>
<dbReference type="SUPFAM" id="SSF53335">
    <property type="entry name" value="S-adenosyl-L-methionine-dependent methyltransferases"/>
    <property type="match status" value="1"/>
</dbReference>
<dbReference type="InterPro" id="IPR036873">
    <property type="entry name" value="Rhodanese-like_dom_sf"/>
</dbReference>
<dbReference type="KEGG" id="thig:FE785_06330"/>
<sequence>MRVFDKADGILDLRSRADFIAGHIKNSTWLAWNDLAQSLNALPAPPASLYLVGSKDEIEAASILLDSKNYQVIGSMVLDSAAAIEQWMQSMPDAFEPGKQSRTLWQPCPLVKDLVEMLEQQVIQLPLQPSQRAQVLDIGCGGGRDAIFLAKQRMNVLAIDHEQKVLKRAKQLATQSGASVKFKCCDVKKDNCLPVEGSDIILMIRFLNRELFGYIQSHVKPGGIVLVQTFVEGVEAFGSPKNPNFILQKNELAKVFAGYEIIVDRIETLADGRPVASFIARKPL</sequence>
<evidence type="ECO:0000259" key="1">
    <source>
        <dbReference type="Pfam" id="PF13847"/>
    </source>
</evidence>
<organism evidence="2 3">
    <name type="scientific">Thiomicrorhabdus sediminis</name>
    <dbReference type="NCBI Taxonomy" id="2580412"/>
    <lineage>
        <taxon>Bacteria</taxon>
        <taxon>Pseudomonadati</taxon>
        <taxon>Pseudomonadota</taxon>
        <taxon>Gammaproteobacteria</taxon>
        <taxon>Thiotrichales</taxon>
        <taxon>Piscirickettsiaceae</taxon>
        <taxon>Thiomicrorhabdus</taxon>
    </lineage>
</organism>
<dbReference type="OrthoDB" id="9804312at2"/>
<dbReference type="Pfam" id="PF13847">
    <property type="entry name" value="Methyltransf_31"/>
    <property type="match status" value="1"/>
</dbReference>
<reference evidence="2 3" key="1">
    <citation type="submission" date="2019-05" db="EMBL/GenBank/DDBJ databases">
        <title>Thiomicrorhabdus sediminis sp. nov, a novel sulfur-oxidizing bacterium isolated from coastal sediment.</title>
        <authorList>
            <person name="Liu X."/>
        </authorList>
    </citation>
    <scope>NUCLEOTIDE SEQUENCE [LARGE SCALE GENOMIC DNA]</scope>
    <source>
        <strain evidence="2 3">G1</strain>
    </source>
</reference>
<dbReference type="CDD" id="cd00158">
    <property type="entry name" value="RHOD"/>
    <property type="match status" value="1"/>
</dbReference>
<evidence type="ECO:0000313" key="3">
    <source>
        <dbReference type="Proteomes" id="UP000304864"/>
    </source>
</evidence>
<dbReference type="AlphaFoldDB" id="A0A4P9K623"/>
<dbReference type="EMBL" id="CP040602">
    <property type="protein sequence ID" value="QCU90271.1"/>
    <property type="molecule type" value="Genomic_DNA"/>
</dbReference>
<dbReference type="RefSeq" id="WP_138564946.1">
    <property type="nucleotide sequence ID" value="NZ_CP040602.1"/>
</dbReference>
<name>A0A4P9K623_9GAMM</name>
<dbReference type="SUPFAM" id="SSF52821">
    <property type="entry name" value="Rhodanese/Cell cycle control phosphatase"/>
    <property type="match status" value="1"/>
</dbReference>
<protein>
    <submittedName>
        <fullName evidence="2">Methyltransferase domain-containing protein</fullName>
    </submittedName>
</protein>
<dbReference type="InterPro" id="IPR025714">
    <property type="entry name" value="Methyltranfer_dom"/>
</dbReference>
<feature type="domain" description="Methyltransferase" evidence="1">
    <location>
        <begin position="132"/>
        <end position="231"/>
    </location>
</feature>
<dbReference type="CDD" id="cd02440">
    <property type="entry name" value="AdoMet_MTases"/>
    <property type="match status" value="1"/>
</dbReference>